<dbReference type="PANTHER" id="PTHR32309:SF13">
    <property type="entry name" value="FERRIC ENTEROBACTIN TRANSPORT PROTEIN FEPE"/>
    <property type="match status" value="1"/>
</dbReference>
<keyword evidence="5 7" id="KW-1133">Transmembrane helix</keyword>
<keyword evidence="3" id="KW-1003">Cell membrane</keyword>
<feature type="domain" description="Polysaccharide chain length determinant N-terminal" evidence="8">
    <location>
        <begin position="6"/>
        <end position="97"/>
    </location>
</feature>
<organism evidence="10 11">
    <name type="scientific">Clostridium aromativorans</name>
    <dbReference type="NCBI Taxonomy" id="2836848"/>
    <lineage>
        <taxon>Bacteria</taxon>
        <taxon>Bacillati</taxon>
        <taxon>Bacillota</taxon>
        <taxon>Clostridia</taxon>
        <taxon>Eubacteriales</taxon>
        <taxon>Clostridiaceae</taxon>
        <taxon>Clostridium</taxon>
    </lineage>
</organism>
<gene>
    <name evidence="10" type="ORF">LN736_15875</name>
</gene>
<keyword evidence="11" id="KW-1185">Reference proteome</keyword>
<accession>A0ABS8N946</accession>
<reference evidence="10" key="1">
    <citation type="submission" date="2021-11" db="EMBL/GenBank/DDBJ databases">
        <authorList>
            <person name="Qingchun L."/>
            <person name="Dong Z."/>
            <person name="Zongwei Q."/>
            <person name="Jia Z."/>
            <person name="Duotao L."/>
        </authorList>
    </citation>
    <scope>NUCLEOTIDE SEQUENCE</scope>
    <source>
        <strain evidence="10">WLY-B-L2</strain>
    </source>
</reference>
<evidence type="ECO:0000259" key="9">
    <source>
        <dbReference type="Pfam" id="PF13807"/>
    </source>
</evidence>
<evidence type="ECO:0000256" key="2">
    <source>
        <dbReference type="ARBA" id="ARBA00006683"/>
    </source>
</evidence>
<dbReference type="InterPro" id="IPR032807">
    <property type="entry name" value="GNVR"/>
</dbReference>
<evidence type="ECO:0000256" key="6">
    <source>
        <dbReference type="ARBA" id="ARBA00023136"/>
    </source>
</evidence>
<sequence length="227" mass="25179">MEEETTLDLRDFYNILKKRRKLIALMVVICTLASGLLSFFVIKPTYEASTTIIIGKLAEDGKSNTQYNDVMMYQNLIKTYAQIAGSNVVMKNASSKLNGAFTPKELKKLVSIEPQQGTQILQITGQSRDPSEAVKMVNAVSSCFIAESKKVFPTGGDINIMDRPQFPDKPVKPKKMLNVAIAFFVGLLVSVGFSFMLEYMDNTIKTEDDIKKQLGIPVLGIIPKGRV</sequence>
<keyword evidence="6 7" id="KW-0472">Membrane</keyword>
<feature type="transmembrane region" description="Helical" evidence="7">
    <location>
        <begin position="22"/>
        <end position="42"/>
    </location>
</feature>
<dbReference type="EMBL" id="JAJJPB010000028">
    <property type="protein sequence ID" value="MCC9296334.1"/>
    <property type="molecule type" value="Genomic_DNA"/>
</dbReference>
<dbReference type="PANTHER" id="PTHR32309">
    <property type="entry name" value="TYROSINE-PROTEIN KINASE"/>
    <property type="match status" value="1"/>
</dbReference>
<comment type="similarity">
    <text evidence="2">Belongs to the CpsC/CapA family.</text>
</comment>
<proteinExistence type="inferred from homology"/>
<feature type="transmembrane region" description="Helical" evidence="7">
    <location>
        <begin position="176"/>
        <end position="197"/>
    </location>
</feature>
<evidence type="ECO:0000256" key="3">
    <source>
        <dbReference type="ARBA" id="ARBA00022475"/>
    </source>
</evidence>
<comment type="caution">
    <text evidence="10">The sequence shown here is derived from an EMBL/GenBank/DDBJ whole genome shotgun (WGS) entry which is preliminary data.</text>
</comment>
<evidence type="ECO:0000313" key="11">
    <source>
        <dbReference type="Proteomes" id="UP001165422"/>
    </source>
</evidence>
<evidence type="ECO:0000256" key="4">
    <source>
        <dbReference type="ARBA" id="ARBA00022692"/>
    </source>
</evidence>
<name>A0ABS8N946_9CLOT</name>
<evidence type="ECO:0000256" key="7">
    <source>
        <dbReference type="SAM" id="Phobius"/>
    </source>
</evidence>
<keyword evidence="4 7" id="KW-0812">Transmembrane</keyword>
<dbReference type="RefSeq" id="WP_229981967.1">
    <property type="nucleotide sequence ID" value="NZ_JAJJPB010000028.1"/>
</dbReference>
<evidence type="ECO:0000256" key="1">
    <source>
        <dbReference type="ARBA" id="ARBA00004651"/>
    </source>
</evidence>
<dbReference type="InterPro" id="IPR003856">
    <property type="entry name" value="LPS_length_determ_N"/>
</dbReference>
<dbReference type="Pfam" id="PF13807">
    <property type="entry name" value="GNVR"/>
    <property type="match status" value="1"/>
</dbReference>
<dbReference type="Pfam" id="PF02706">
    <property type="entry name" value="Wzz"/>
    <property type="match status" value="1"/>
</dbReference>
<comment type="subcellular location">
    <subcellularLocation>
        <location evidence="1">Cell membrane</location>
        <topology evidence="1">Multi-pass membrane protein</topology>
    </subcellularLocation>
</comment>
<dbReference type="InterPro" id="IPR050445">
    <property type="entry name" value="Bact_polysacc_biosynth/exp"/>
</dbReference>
<evidence type="ECO:0000259" key="8">
    <source>
        <dbReference type="Pfam" id="PF02706"/>
    </source>
</evidence>
<dbReference type="Proteomes" id="UP001165422">
    <property type="component" value="Unassembled WGS sequence"/>
</dbReference>
<evidence type="ECO:0000313" key="10">
    <source>
        <dbReference type="EMBL" id="MCC9296334.1"/>
    </source>
</evidence>
<feature type="domain" description="Tyrosine-protein kinase G-rich" evidence="9">
    <location>
        <begin position="154"/>
        <end position="196"/>
    </location>
</feature>
<protein>
    <submittedName>
        <fullName evidence="10">Wzz/FepE/Etk N-terminal domain-containing protein</fullName>
    </submittedName>
</protein>
<evidence type="ECO:0000256" key="5">
    <source>
        <dbReference type="ARBA" id="ARBA00022989"/>
    </source>
</evidence>